<keyword evidence="1" id="KW-0175">Coiled coil</keyword>
<dbReference type="AlphaFoldDB" id="A0A9D4XHU4"/>
<dbReference type="Gramene" id="Psat04G0418400-T1">
    <property type="protein sequence ID" value="KAI5420304.1"/>
    <property type="gene ID" value="KIW84_044184"/>
</dbReference>
<dbReference type="Proteomes" id="UP001058974">
    <property type="component" value="Chromosome 4"/>
</dbReference>
<accession>A0A9D4XHU4</accession>
<evidence type="ECO:0000313" key="4">
    <source>
        <dbReference type="Proteomes" id="UP001058974"/>
    </source>
</evidence>
<dbReference type="InterPro" id="IPR056647">
    <property type="entry name" value="DUF7745"/>
</dbReference>
<proteinExistence type="predicted"/>
<dbReference type="EMBL" id="JAMSHJ010000004">
    <property type="protein sequence ID" value="KAI5420304.1"/>
    <property type="molecule type" value="Genomic_DNA"/>
</dbReference>
<organism evidence="3 4">
    <name type="scientific">Pisum sativum</name>
    <name type="common">Garden pea</name>
    <name type="synonym">Lathyrus oleraceus</name>
    <dbReference type="NCBI Taxonomy" id="3888"/>
    <lineage>
        <taxon>Eukaryota</taxon>
        <taxon>Viridiplantae</taxon>
        <taxon>Streptophyta</taxon>
        <taxon>Embryophyta</taxon>
        <taxon>Tracheophyta</taxon>
        <taxon>Spermatophyta</taxon>
        <taxon>Magnoliopsida</taxon>
        <taxon>eudicotyledons</taxon>
        <taxon>Gunneridae</taxon>
        <taxon>Pentapetalae</taxon>
        <taxon>rosids</taxon>
        <taxon>fabids</taxon>
        <taxon>Fabales</taxon>
        <taxon>Fabaceae</taxon>
        <taxon>Papilionoideae</taxon>
        <taxon>50 kb inversion clade</taxon>
        <taxon>NPAAA clade</taxon>
        <taxon>Hologalegina</taxon>
        <taxon>IRL clade</taxon>
        <taxon>Fabeae</taxon>
        <taxon>Lathyrus</taxon>
    </lineage>
</organism>
<evidence type="ECO:0000259" key="2">
    <source>
        <dbReference type="Pfam" id="PF24924"/>
    </source>
</evidence>
<keyword evidence="4" id="KW-1185">Reference proteome</keyword>
<gene>
    <name evidence="3" type="ORF">KIW84_044184</name>
</gene>
<feature type="coiled-coil region" evidence="1">
    <location>
        <begin position="86"/>
        <end position="148"/>
    </location>
</feature>
<comment type="caution">
    <text evidence="3">The sequence shown here is derived from an EMBL/GenBank/DDBJ whole genome shotgun (WGS) entry which is preliminary data.</text>
</comment>
<name>A0A9D4XHU4_PEA</name>
<protein>
    <recommendedName>
        <fullName evidence="2">DUF7745 domain-containing protein</fullName>
    </recommendedName>
</protein>
<dbReference type="Pfam" id="PF24924">
    <property type="entry name" value="DUF7745"/>
    <property type="match status" value="1"/>
</dbReference>
<evidence type="ECO:0000313" key="3">
    <source>
        <dbReference type="EMBL" id="KAI5420304.1"/>
    </source>
</evidence>
<evidence type="ECO:0000256" key="1">
    <source>
        <dbReference type="SAM" id="Coils"/>
    </source>
</evidence>
<reference evidence="3 4" key="1">
    <citation type="journal article" date="2022" name="Nat. Genet.">
        <title>Improved pea reference genome and pan-genome highlight genomic features and evolutionary characteristics.</title>
        <authorList>
            <person name="Yang T."/>
            <person name="Liu R."/>
            <person name="Luo Y."/>
            <person name="Hu S."/>
            <person name="Wang D."/>
            <person name="Wang C."/>
            <person name="Pandey M.K."/>
            <person name="Ge S."/>
            <person name="Xu Q."/>
            <person name="Li N."/>
            <person name="Li G."/>
            <person name="Huang Y."/>
            <person name="Saxena R.K."/>
            <person name="Ji Y."/>
            <person name="Li M."/>
            <person name="Yan X."/>
            <person name="He Y."/>
            <person name="Liu Y."/>
            <person name="Wang X."/>
            <person name="Xiang C."/>
            <person name="Varshney R.K."/>
            <person name="Ding H."/>
            <person name="Gao S."/>
            <person name="Zong X."/>
        </authorList>
    </citation>
    <scope>NUCLEOTIDE SEQUENCE [LARGE SCALE GENOMIC DNA]</scope>
    <source>
        <strain evidence="3 4">cv. Zhongwan 6</strain>
    </source>
</reference>
<sequence>MGERLKLDPDVGMACVLGISVDASIKIKQAWTQIHRKELGKHECRAKEPYRQWVVQRVKDIKLPYNVDVQVPSSKLEPVYASKEEVEALKATIAPLTKENEDLRSKLQALNIEHAKLKRKSEEDIEDLKERRKKAKIEENLNDKYQDNLSQADMRLTSLRKPIEIDKK</sequence>
<feature type="domain" description="DUF7745" evidence="2">
    <location>
        <begin position="25"/>
        <end position="59"/>
    </location>
</feature>